<dbReference type="OrthoDB" id="853520at2"/>
<evidence type="ECO:0000313" key="1">
    <source>
        <dbReference type="EMBL" id="SFU68001.1"/>
    </source>
</evidence>
<sequence length="75" mass="8900">MKLLRNITLDKYNFVADSMTRKIFSTRYENLKTFIFYHDAESKFKLVVAKEDDPPIIVEQAITRAQAFRLMNTRP</sequence>
<dbReference type="STRING" id="388950.GCA_001611675_01624"/>
<keyword evidence="2" id="KW-1185">Reference proteome</keyword>
<name>A0A1I7I4Y9_9BACT</name>
<reference evidence="2" key="1">
    <citation type="submission" date="2016-10" db="EMBL/GenBank/DDBJ databases">
        <authorList>
            <person name="Varghese N."/>
        </authorList>
    </citation>
    <scope>NUCLEOTIDE SEQUENCE [LARGE SCALE GENOMIC DNA]</scope>
    <source>
        <strain evidence="2">DSM 18820</strain>
    </source>
</reference>
<accession>A0A1I7I4Y9</accession>
<organism evidence="1 2">
    <name type="scientific">Pontibacter akesuensis</name>
    <dbReference type="NCBI Taxonomy" id="388950"/>
    <lineage>
        <taxon>Bacteria</taxon>
        <taxon>Pseudomonadati</taxon>
        <taxon>Bacteroidota</taxon>
        <taxon>Cytophagia</taxon>
        <taxon>Cytophagales</taxon>
        <taxon>Hymenobacteraceae</taxon>
        <taxon>Pontibacter</taxon>
    </lineage>
</organism>
<dbReference type="EMBL" id="FPCA01000002">
    <property type="protein sequence ID" value="SFU68001.1"/>
    <property type="molecule type" value="Genomic_DNA"/>
</dbReference>
<dbReference type="Proteomes" id="UP000182491">
    <property type="component" value="Unassembled WGS sequence"/>
</dbReference>
<protein>
    <submittedName>
        <fullName evidence="1">Uncharacterized protein</fullName>
    </submittedName>
</protein>
<proteinExistence type="predicted"/>
<dbReference type="AlphaFoldDB" id="A0A1I7I4Y9"/>
<evidence type="ECO:0000313" key="2">
    <source>
        <dbReference type="Proteomes" id="UP000182491"/>
    </source>
</evidence>
<gene>
    <name evidence="1" type="ORF">SAMN04487941_1919</name>
</gene>